<organism evidence="17">
    <name type="scientific">Scutellaria baicalensis</name>
    <name type="common">Baical skullcap</name>
    <dbReference type="NCBI Taxonomy" id="65409"/>
    <lineage>
        <taxon>Eukaryota</taxon>
        <taxon>Viridiplantae</taxon>
        <taxon>Streptophyta</taxon>
        <taxon>Embryophyta</taxon>
        <taxon>Tracheophyta</taxon>
        <taxon>Spermatophyta</taxon>
        <taxon>Magnoliopsida</taxon>
        <taxon>eudicotyledons</taxon>
        <taxon>Gunneridae</taxon>
        <taxon>Pentapetalae</taxon>
        <taxon>asterids</taxon>
        <taxon>lamiids</taxon>
        <taxon>Lamiales</taxon>
        <taxon>Lamiaceae</taxon>
        <taxon>Scutellarioideae</taxon>
        <taxon>Scutellaria</taxon>
    </lineage>
</organism>
<dbReference type="PRINTS" id="PR00385">
    <property type="entry name" value="P450"/>
</dbReference>
<dbReference type="GO" id="GO:0016020">
    <property type="term" value="C:membrane"/>
    <property type="evidence" value="ECO:0007669"/>
    <property type="project" value="UniProtKB-SubCell"/>
</dbReference>
<evidence type="ECO:0000256" key="4">
    <source>
        <dbReference type="ARBA" id="ARBA00022723"/>
    </source>
</evidence>
<evidence type="ECO:0000256" key="14">
    <source>
        <dbReference type="PIRSR" id="PIRSR602401-1"/>
    </source>
</evidence>
<dbReference type="InterPro" id="IPR001128">
    <property type="entry name" value="Cyt_P450"/>
</dbReference>
<dbReference type="GO" id="GO:0005506">
    <property type="term" value="F:iron ion binding"/>
    <property type="evidence" value="ECO:0007669"/>
    <property type="project" value="InterPro"/>
</dbReference>
<keyword evidence="3 14" id="KW-0349">Heme</keyword>
<dbReference type="InterPro" id="IPR002401">
    <property type="entry name" value="Cyt_P450_E_grp-I"/>
</dbReference>
<name>A0A286RS91_SCUBA</name>
<comment type="subcellular location">
    <subcellularLocation>
        <location evidence="2">Membrane</location>
        <topology evidence="2">Single-pass membrane protein</topology>
    </subcellularLocation>
</comment>
<evidence type="ECO:0000256" key="2">
    <source>
        <dbReference type="ARBA" id="ARBA00004167"/>
    </source>
</evidence>
<dbReference type="FunFam" id="1.10.630.10:FF:000026">
    <property type="entry name" value="Cytochrome P450 82C4"/>
    <property type="match status" value="1"/>
</dbReference>
<keyword evidence="5 15" id="KW-0560">Oxidoreductase</keyword>
<geneLocation type="plastid" evidence="17"/>
<evidence type="ECO:0000256" key="9">
    <source>
        <dbReference type="ARBA" id="ARBA00050930"/>
    </source>
</evidence>
<evidence type="ECO:0000256" key="6">
    <source>
        <dbReference type="ARBA" id="ARBA00023004"/>
    </source>
</evidence>
<comment type="similarity">
    <text evidence="15">Belongs to the cytochrome P450 family.</text>
</comment>
<evidence type="ECO:0000313" key="17">
    <source>
        <dbReference type="EMBL" id="ASW21050.1"/>
    </source>
</evidence>
<dbReference type="GO" id="GO:0016705">
    <property type="term" value="F:oxidoreductase activity, acting on paired donors, with incorporation or reduction of molecular oxygen"/>
    <property type="evidence" value="ECO:0007669"/>
    <property type="project" value="InterPro"/>
</dbReference>
<comment type="catalytic activity">
    <reaction evidence="11">
        <text>(2S)-naringenin 4',7-dimethyl ether + reduced [NADPH--hemoprotein reductase] + O2 = (2S)-carthamidin-4',7-dimethyl ether + oxidized [NADPH--hemoprotein reductase] + H2O + H(+)</text>
        <dbReference type="Rhea" id="RHEA:73439"/>
        <dbReference type="Rhea" id="RHEA-COMP:11964"/>
        <dbReference type="Rhea" id="RHEA-COMP:11965"/>
        <dbReference type="ChEBI" id="CHEBI:15377"/>
        <dbReference type="ChEBI" id="CHEBI:15378"/>
        <dbReference type="ChEBI" id="CHEBI:15379"/>
        <dbReference type="ChEBI" id="CHEBI:57618"/>
        <dbReference type="ChEBI" id="CHEBI:58210"/>
        <dbReference type="ChEBI" id="CHEBI:192816"/>
        <dbReference type="ChEBI" id="CHEBI:192817"/>
    </reaction>
    <physiologicalReaction direction="left-to-right" evidence="11">
        <dbReference type="Rhea" id="RHEA:73440"/>
    </physiologicalReaction>
</comment>
<dbReference type="SMR" id="A0A286RS91"/>
<feature type="transmembrane region" description="Helical" evidence="16">
    <location>
        <begin position="6"/>
        <end position="23"/>
    </location>
</feature>
<dbReference type="EMBL" id="MF363006">
    <property type="protein sequence ID" value="ASW21050.1"/>
    <property type="molecule type" value="mRNA"/>
</dbReference>
<reference evidence="17" key="1">
    <citation type="journal article" date="2017" name="Mol. Plant">
        <title>Two CYP82D enzymes function as flavone hydroxylases in the biosynthesis of root-specific 4'-deoxyflavones in Scutellaria baicelensis.</title>
        <authorList>
            <person name="Zhao Q."/>
            <person name="Cui M.Y."/>
            <person name="Levsh O."/>
            <person name="Yang D."/>
            <person name="Liu J."/>
            <person name="Li J."/>
            <person name="Hill L."/>
            <person name="Yang L."/>
            <person name="Hu Y."/>
            <person name="Weng J.K."/>
            <person name="Chen X.Y."/>
            <person name="Martin C."/>
        </authorList>
    </citation>
    <scope>NUCLEOTIDE SEQUENCE</scope>
</reference>
<feature type="binding site" description="axial binding residue" evidence="14">
    <location>
        <position position="459"/>
    </location>
    <ligand>
        <name>heme</name>
        <dbReference type="ChEBI" id="CHEBI:30413"/>
    </ligand>
    <ligandPart>
        <name>Fe</name>
        <dbReference type="ChEBI" id="CHEBI:18248"/>
    </ligandPart>
</feature>
<comment type="cofactor">
    <cofactor evidence="1 14">
        <name>heme</name>
        <dbReference type="ChEBI" id="CHEBI:30413"/>
    </cofactor>
</comment>
<evidence type="ECO:0000256" key="10">
    <source>
        <dbReference type="ARBA" id="ARBA00051691"/>
    </source>
</evidence>
<dbReference type="AlphaFoldDB" id="A0A286RS91"/>
<proteinExistence type="evidence at transcript level"/>
<evidence type="ECO:0000256" key="15">
    <source>
        <dbReference type="RuleBase" id="RU000461"/>
    </source>
</evidence>
<keyword evidence="16" id="KW-1133">Transmembrane helix</keyword>
<keyword evidence="16" id="KW-0472">Membrane</keyword>
<evidence type="ECO:0000256" key="12">
    <source>
        <dbReference type="ARBA" id="ARBA00052216"/>
    </source>
</evidence>
<sequence length="517" mass="58588">MELSSVIYGAIALLSLFYCYLHFSKPKKSSLNAPPEAGGARFITGHLHLMDGRSASDKLPHINLGLLADQHGPIFTIRLGVHRAVVVSSWELAKEIFTTHDTAVMARPRLIADDYLSYDGASLGFSPYGPYWREIRKLVTTELLSARRIELQRATRVREITQFTGELYKLWEEKKDGSGRVLVDMKQWLGNLSLNLVSRMVVGKRFYGGDDSETTKRWRGVMREFFQLIGQFIPGDGLPFLRWLDLGGFEKRTRDTAYELDKIIAMWLAEYRKREYSGDDKEQCFMALMLSLVQANPTLQLHYDADTIIKATCQVLISAASDTTTVILIWVISLLLNNADVLKKVQEELDEQVGRERRVEESDISNLPYLQAVVKETMRLYPPAPFAGVRAFSEDCTVGGYHIQKGTFLIVNLWKLHRDPRVWSDDALEFKPQRFFDKKVEVKGQDFELMPFGGGRRMCPGSNLGMHMVHFVLANILQAFDITTGSTVDMTESVGLTNMKATPLDAILTPRLSPTLY</sequence>
<comment type="catalytic activity">
    <reaction evidence="10">
        <text>genkwanin + reduced [NADPH--hemoprotein reductase] + O2 = scutellarein 7-methyl ether + oxidized [NADPH--hemoprotein reductase] + H2O</text>
        <dbReference type="Rhea" id="RHEA:73427"/>
        <dbReference type="Rhea" id="RHEA-COMP:11964"/>
        <dbReference type="Rhea" id="RHEA-COMP:11965"/>
        <dbReference type="ChEBI" id="CHEBI:15377"/>
        <dbReference type="ChEBI" id="CHEBI:15379"/>
        <dbReference type="ChEBI" id="CHEBI:57618"/>
        <dbReference type="ChEBI" id="CHEBI:58210"/>
        <dbReference type="ChEBI" id="CHEBI:192700"/>
        <dbReference type="ChEBI" id="CHEBI:192701"/>
    </reaction>
    <physiologicalReaction direction="left-to-right" evidence="10">
        <dbReference type="Rhea" id="RHEA:73428"/>
    </physiologicalReaction>
</comment>
<evidence type="ECO:0000256" key="5">
    <source>
        <dbReference type="ARBA" id="ARBA00023002"/>
    </source>
</evidence>
<dbReference type="PRINTS" id="PR00463">
    <property type="entry name" value="EP450I"/>
</dbReference>
<keyword evidence="16" id="KW-0812">Transmembrane</keyword>
<evidence type="ECO:0000256" key="13">
    <source>
        <dbReference type="ARBA" id="ARBA00067499"/>
    </source>
</evidence>
<comment type="pathway">
    <text evidence="8">Flavonoid metabolism.</text>
</comment>
<evidence type="ECO:0000256" key="1">
    <source>
        <dbReference type="ARBA" id="ARBA00001971"/>
    </source>
</evidence>
<evidence type="ECO:0000256" key="8">
    <source>
        <dbReference type="ARBA" id="ARBA00034479"/>
    </source>
</evidence>
<keyword evidence="4 14" id="KW-0479">Metal-binding</keyword>
<dbReference type="GO" id="GO:0020037">
    <property type="term" value="F:heme binding"/>
    <property type="evidence" value="ECO:0007669"/>
    <property type="project" value="InterPro"/>
</dbReference>
<dbReference type="Gene3D" id="1.10.630.10">
    <property type="entry name" value="Cytochrome P450"/>
    <property type="match status" value="1"/>
</dbReference>
<dbReference type="InterPro" id="IPR017972">
    <property type="entry name" value="Cyt_P450_CS"/>
</dbReference>
<evidence type="ECO:0000256" key="11">
    <source>
        <dbReference type="ARBA" id="ARBA00052049"/>
    </source>
</evidence>
<keyword evidence="6 14" id="KW-0408">Iron</keyword>
<dbReference type="InterPro" id="IPR050651">
    <property type="entry name" value="Plant_Cytochrome_P450_Monoox"/>
</dbReference>
<dbReference type="PROSITE" id="PS00086">
    <property type="entry name" value="CYTOCHROME_P450"/>
    <property type="match status" value="1"/>
</dbReference>
<dbReference type="Pfam" id="PF00067">
    <property type="entry name" value="p450"/>
    <property type="match status" value="1"/>
</dbReference>
<evidence type="ECO:0000256" key="16">
    <source>
        <dbReference type="SAM" id="Phobius"/>
    </source>
</evidence>
<accession>A0A286RS91</accession>
<keyword evidence="17" id="KW-0934">Plastid</keyword>
<keyword evidence="7 15" id="KW-0503">Monooxygenase</keyword>
<dbReference type="PANTHER" id="PTHR47947">
    <property type="entry name" value="CYTOCHROME P450 82C3-RELATED"/>
    <property type="match status" value="1"/>
</dbReference>
<dbReference type="InterPro" id="IPR036396">
    <property type="entry name" value="Cyt_P450_sf"/>
</dbReference>
<dbReference type="SUPFAM" id="SSF48264">
    <property type="entry name" value="Cytochrome P450"/>
    <property type="match status" value="1"/>
</dbReference>
<dbReference type="PANTHER" id="PTHR47947:SF39">
    <property type="entry name" value="CYTOCHROME P450"/>
    <property type="match status" value="1"/>
</dbReference>
<dbReference type="GO" id="GO:0004497">
    <property type="term" value="F:monooxygenase activity"/>
    <property type="evidence" value="ECO:0007669"/>
    <property type="project" value="UniProtKB-KW"/>
</dbReference>
<comment type="catalytic activity">
    <reaction evidence="9">
        <text>(2S)-sakuranetin + reduced [NADPH--hemoprotein reductase] + O2 = (2S)-7-methylcarthamidin + oxidized [NADPH--hemoprotein reductase] + H2O + H(+)</text>
        <dbReference type="Rhea" id="RHEA:73431"/>
        <dbReference type="Rhea" id="RHEA-COMP:11964"/>
        <dbReference type="Rhea" id="RHEA-COMP:11965"/>
        <dbReference type="ChEBI" id="CHEBI:15377"/>
        <dbReference type="ChEBI" id="CHEBI:15378"/>
        <dbReference type="ChEBI" id="CHEBI:15379"/>
        <dbReference type="ChEBI" id="CHEBI:28927"/>
        <dbReference type="ChEBI" id="CHEBI:57618"/>
        <dbReference type="ChEBI" id="CHEBI:58210"/>
        <dbReference type="ChEBI" id="CHEBI:192815"/>
    </reaction>
    <physiologicalReaction direction="left-to-right" evidence="9">
        <dbReference type="Rhea" id="RHEA:73432"/>
    </physiologicalReaction>
</comment>
<evidence type="ECO:0000256" key="7">
    <source>
        <dbReference type="ARBA" id="ARBA00023033"/>
    </source>
</evidence>
<protein>
    <recommendedName>
        <fullName evidence="13">Flavonoid-6-hydroxylase</fullName>
    </recommendedName>
</protein>
<comment type="catalytic activity">
    <reaction evidence="12">
        <text>apigenin 4',7-dimethyl ether + reduced [NADPH--hemoprotein reductase] + O2 = ladanein + oxidized [NADPH--hemoprotein reductase] + H2O + H(+)</text>
        <dbReference type="Rhea" id="RHEA:73435"/>
        <dbReference type="Rhea" id="RHEA-COMP:11964"/>
        <dbReference type="Rhea" id="RHEA-COMP:11965"/>
        <dbReference type="ChEBI" id="CHEBI:2769"/>
        <dbReference type="ChEBI" id="CHEBI:15377"/>
        <dbReference type="ChEBI" id="CHEBI:15378"/>
        <dbReference type="ChEBI" id="CHEBI:15379"/>
        <dbReference type="ChEBI" id="CHEBI:57618"/>
        <dbReference type="ChEBI" id="CHEBI:58210"/>
        <dbReference type="ChEBI" id="CHEBI:192702"/>
    </reaction>
    <physiologicalReaction direction="left-to-right" evidence="12">
        <dbReference type="Rhea" id="RHEA:73436"/>
    </physiologicalReaction>
</comment>
<evidence type="ECO:0000256" key="3">
    <source>
        <dbReference type="ARBA" id="ARBA00022617"/>
    </source>
</evidence>